<dbReference type="EMBL" id="CAJPEX010000963">
    <property type="protein sequence ID" value="CAG0917780.1"/>
    <property type="molecule type" value="Genomic_DNA"/>
</dbReference>
<gene>
    <name evidence="5" type="ORF">NMOB1V02_LOCUS5356</name>
</gene>
<evidence type="ECO:0000256" key="1">
    <source>
        <dbReference type="ARBA" id="ARBA00007420"/>
    </source>
</evidence>
<dbReference type="InterPro" id="IPR002624">
    <property type="entry name" value="DCK/DGK"/>
</dbReference>
<dbReference type="EMBL" id="OA883000">
    <property type="protein sequence ID" value="CAD7277628.1"/>
    <property type="molecule type" value="Genomic_DNA"/>
</dbReference>
<dbReference type="PIRSF" id="PIRSF000705">
    <property type="entry name" value="DNK"/>
    <property type="match status" value="1"/>
</dbReference>
<dbReference type="Pfam" id="PF01712">
    <property type="entry name" value="dNK"/>
    <property type="match status" value="1"/>
</dbReference>
<comment type="similarity">
    <text evidence="1">Belongs to the DCK/DGK family.</text>
</comment>
<dbReference type="SUPFAM" id="SSF52540">
    <property type="entry name" value="P-loop containing nucleoside triphosphate hydrolases"/>
    <property type="match status" value="1"/>
</dbReference>
<dbReference type="CDD" id="cd01673">
    <property type="entry name" value="dNK"/>
    <property type="match status" value="1"/>
</dbReference>
<dbReference type="InterPro" id="IPR050566">
    <property type="entry name" value="Deoxyribonucleoside_kinase"/>
</dbReference>
<dbReference type="InterPro" id="IPR027417">
    <property type="entry name" value="P-loop_NTPase"/>
</dbReference>
<evidence type="ECO:0000313" key="6">
    <source>
        <dbReference type="Proteomes" id="UP000678499"/>
    </source>
</evidence>
<dbReference type="GO" id="GO:0005739">
    <property type="term" value="C:mitochondrion"/>
    <property type="evidence" value="ECO:0007669"/>
    <property type="project" value="TreeGrafter"/>
</dbReference>
<feature type="binding site" evidence="3">
    <location>
        <begin position="36"/>
        <end position="44"/>
    </location>
    <ligand>
        <name>ATP</name>
        <dbReference type="ChEBI" id="CHEBI:30616"/>
    </ligand>
</feature>
<keyword evidence="3" id="KW-0067">ATP-binding</keyword>
<dbReference type="GO" id="GO:0019136">
    <property type="term" value="F:deoxynucleoside kinase activity"/>
    <property type="evidence" value="ECO:0007669"/>
    <property type="project" value="InterPro"/>
</dbReference>
<keyword evidence="3" id="KW-0547">Nucleotide-binding</keyword>
<keyword evidence="6" id="KW-1185">Reference proteome</keyword>
<dbReference type="AlphaFoldDB" id="A0A7R9GE12"/>
<evidence type="ECO:0000256" key="3">
    <source>
        <dbReference type="PIRSR" id="PIRSR000705-3"/>
    </source>
</evidence>
<evidence type="ECO:0000259" key="4">
    <source>
        <dbReference type="Pfam" id="PF01712"/>
    </source>
</evidence>
<feature type="domain" description="Deoxynucleoside kinase" evidence="4">
    <location>
        <begin position="33"/>
        <end position="231"/>
    </location>
</feature>
<protein>
    <recommendedName>
        <fullName evidence="4">Deoxynucleoside kinase domain-containing protein</fullName>
    </recommendedName>
</protein>
<dbReference type="GO" id="GO:0005524">
    <property type="term" value="F:ATP binding"/>
    <property type="evidence" value="ECO:0007669"/>
    <property type="project" value="UniProtKB-KW"/>
</dbReference>
<feature type="binding site" evidence="3">
    <location>
        <begin position="173"/>
        <end position="177"/>
    </location>
    <ligand>
        <name>ATP</name>
        <dbReference type="ChEBI" id="CHEBI:30616"/>
    </ligand>
</feature>
<dbReference type="PANTHER" id="PTHR10513:SF24">
    <property type="entry name" value="THYMIDINE KINASE 2, MITOCHONDRIAL"/>
    <property type="match status" value="1"/>
</dbReference>
<evidence type="ECO:0000313" key="5">
    <source>
        <dbReference type="EMBL" id="CAD7277628.1"/>
    </source>
</evidence>
<dbReference type="OrthoDB" id="567086at2759"/>
<proteinExistence type="inferred from homology"/>
<dbReference type="Gene3D" id="3.40.50.300">
    <property type="entry name" value="P-loop containing nucleotide triphosphate hydrolases"/>
    <property type="match status" value="1"/>
</dbReference>
<feature type="active site" description="Proton acceptor" evidence="2">
    <location>
        <position position="112"/>
    </location>
</feature>
<dbReference type="InterPro" id="IPR031314">
    <property type="entry name" value="DNK_dom"/>
</dbReference>
<sequence>MAKSCTVGPTLRMINPDSWSSSARNRDRPFTVAVEGNIGAGKSTLLNYFRNDPSVALFEEPLESWLNVGGQNLLDLMYHDTKRWGFLFQSYVHLTRIRQYLSPCPKPLRFMERSFLSNRYCFTEQWKTSGDITDVESSLLTSWQDEISSSVVRPSNIDLIVYLRLPPAVAYERLKKRGRTEEDVVPLQLLERIHELHENWLVKQEAGKVIPCPVVMIDASVSLDELDSIYKQFHEDILSVSRTSASAEDV</sequence>
<dbReference type="Proteomes" id="UP000678499">
    <property type="component" value="Unassembled WGS sequence"/>
</dbReference>
<accession>A0A7R9GE12</accession>
<evidence type="ECO:0000256" key="2">
    <source>
        <dbReference type="PIRSR" id="PIRSR000705-1"/>
    </source>
</evidence>
<reference evidence="5" key="1">
    <citation type="submission" date="2020-11" db="EMBL/GenBank/DDBJ databases">
        <authorList>
            <person name="Tran Van P."/>
        </authorList>
    </citation>
    <scope>NUCLEOTIDE SEQUENCE</scope>
</reference>
<dbReference type="PANTHER" id="PTHR10513">
    <property type="entry name" value="DEOXYNUCLEOSIDE KINASE"/>
    <property type="match status" value="1"/>
</dbReference>
<organism evidence="5">
    <name type="scientific">Notodromas monacha</name>
    <dbReference type="NCBI Taxonomy" id="399045"/>
    <lineage>
        <taxon>Eukaryota</taxon>
        <taxon>Metazoa</taxon>
        <taxon>Ecdysozoa</taxon>
        <taxon>Arthropoda</taxon>
        <taxon>Crustacea</taxon>
        <taxon>Oligostraca</taxon>
        <taxon>Ostracoda</taxon>
        <taxon>Podocopa</taxon>
        <taxon>Podocopida</taxon>
        <taxon>Cypridocopina</taxon>
        <taxon>Cypridoidea</taxon>
        <taxon>Cyprididae</taxon>
        <taxon>Notodromas</taxon>
    </lineage>
</organism>
<name>A0A7R9GE12_9CRUS</name>